<evidence type="ECO:0000313" key="2">
    <source>
        <dbReference type="EMBL" id="KAG0689357.1"/>
    </source>
</evidence>
<sequence length="70" mass="7885">MSNSGYYKETNNQPYQQPQQQQYQQPQQQQEKSRGRGSGVGSNFVKRLWDSIIFGMGATIGNRIIGAICS</sequence>
<evidence type="ECO:0000313" key="3">
    <source>
        <dbReference type="Proteomes" id="UP000697127"/>
    </source>
</evidence>
<keyword evidence="3" id="KW-1185">Reference proteome</keyword>
<name>A0A9P7BEI4_9ASCO</name>
<feature type="compositionally biased region" description="Polar residues" evidence="1">
    <location>
        <begin position="1"/>
        <end position="12"/>
    </location>
</feature>
<dbReference type="AlphaFoldDB" id="A0A9P7BEI4"/>
<comment type="caution">
    <text evidence="2">The sequence shown here is derived from an EMBL/GenBank/DDBJ whole genome shotgun (WGS) entry which is preliminary data.</text>
</comment>
<dbReference type="EMBL" id="PUHW01000085">
    <property type="protein sequence ID" value="KAG0689357.1"/>
    <property type="molecule type" value="Genomic_DNA"/>
</dbReference>
<protein>
    <submittedName>
        <fullName evidence="2">Uncharacterized protein</fullName>
    </submittedName>
</protein>
<feature type="compositionally biased region" description="Low complexity" evidence="1">
    <location>
        <begin position="13"/>
        <end position="30"/>
    </location>
</feature>
<evidence type="ECO:0000256" key="1">
    <source>
        <dbReference type="SAM" id="MobiDB-lite"/>
    </source>
</evidence>
<proteinExistence type="predicted"/>
<organism evidence="2 3">
    <name type="scientific">Pichia californica</name>
    <dbReference type="NCBI Taxonomy" id="460514"/>
    <lineage>
        <taxon>Eukaryota</taxon>
        <taxon>Fungi</taxon>
        <taxon>Dikarya</taxon>
        <taxon>Ascomycota</taxon>
        <taxon>Saccharomycotina</taxon>
        <taxon>Pichiomycetes</taxon>
        <taxon>Pichiales</taxon>
        <taxon>Pichiaceae</taxon>
        <taxon>Pichia</taxon>
    </lineage>
</organism>
<reference evidence="2" key="1">
    <citation type="submission" date="2020-11" db="EMBL/GenBank/DDBJ databases">
        <title>Kefir isolates.</title>
        <authorList>
            <person name="Marcisauskas S."/>
            <person name="Kim Y."/>
            <person name="Blasche S."/>
        </authorList>
    </citation>
    <scope>NUCLEOTIDE SEQUENCE</scope>
    <source>
        <strain evidence="2">Olga-1</strain>
    </source>
</reference>
<dbReference type="Proteomes" id="UP000697127">
    <property type="component" value="Unassembled WGS sequence"/>
</dbReference>
<accession>A0A9P7BEI4</accession>
<gene>
    <name evidence="2" type="ORF">C6P40_005179</name>
</gene>
<dbReference type="OrthoDB" id="6250593at2759"/>
<feature type="region of interest" description="Disordered" evidence="1">
    <location>
        <begin position="1"/>
        <end position="42"/>
    </location>
</feature>